<feature type="region of interest" description="Disordered" evidence="2">
    <location>
        <begin position="392"/>
        <end position="412"/>
    </location>
</feature>
<dbReference type="PANTHER" id="PTHR12496:SF9">
    <property type="entry name" value="METHYLTRANSFERASE-LIKE PROTEIN 25-RELATED"/>
    <property type="match status" value="1"/>
</dbReference>
<gene>
    <name evidence="5" type="primary">METTL25</name>
</gene>
<keyword evidence="1" id="KW-0007">Acetylation</keyword>
<dbReference type="GeneID" id="113921624"/>
<feature type="compositionally biased region" description="Polar residues" evidence="2">
    <location>
        <begin position="1"/>
        <end position="11"/>
    </location>
</feature>
<evidence type="ECO:0000256" key="2">
    <source>
        <dbReference type="SAM" id="MobiDB-lite"/>
    </source>
</evidence>
<evidence type="ECO:0000313" key="5">
    <source>
        <dbReference type="RefSeq" id="XP_027448277.1"/>
    </source>
</evidence>
<proteinExistence type="predicted"/>
<dbReference type="InterPro" id="IPR025714">
    <property type="entry name" value="Methyltranfer_dom"/>
</dbReference>
<organism evidence="4 5">
    <name type="scientific">Zalophus californianus</name>
    <name type="common">California sealion</name>
    <dbReference type="NCBI Taxonomy" id="9704"/>
    <lineage>
        <taxon>Eukaryota</taxon>
        <taxon>Metazoa</taxon>
        <taxon>Chordata</taxon>
        <taxon>Craniata</taxon>
        <taxon>Vertebrata</taxon>
        <taxon>Euteleostomi</taxon>
        <taxon>Mammalia</taxon>
        <taxon>Eutheria</taxon>
        <taxon>Laurasiatheria</taxon>
        <taxon>Carnivora</taxon>
        <taxon>Caniformia</taxon>
        <taxon>Pinnipedia</taxon>
        <taxon>Otariidae</taxon>
        <taxon>Zalophus</taxon>
    </lineage>
</organism>
<dbReference type="KEGG" id="zca:113921624"/>
<dbReference type="PANTHER" id="PTHR12496">
    <property type="entry name" value="CGI-41 METHYLTRANSFERASE"/>
    <property type="match status" value="1"/>
</dbReference>
<evidence type="ECO:0000259" key="3">
    <source>
        <dbReference type="Pfam" id="PF13679"/>
    </source>
</evidence>
<accession>A0A6J2D094</accession>
<feature type="domain" description="Methyltransferase" evidence="3">
    <location>
        <begin position="216"/>
        <end position="480"/>
    </location>
</feature>
<name>A0A6J2D094_ZALCA</name>
<dbReference type="RefSeq" id="XP_027448277.1">
    <property type="nucleotide sequence ID" value="XM_027592476.2"/>
</dbReference>
<sequence>MAHQPTRQKNATDAVKIRHETKTINHPTRVQIGVLFIRSVTCDRALALRLRLRHLQPGRVSVMAASFPLPVTQDLFTLRATLQELLQFLRKALSISNAHTVDFYTESVWAELVDLPPETVLRVLRKAVAEAEARPSEARLLVEAERQSGITNFPKIFCETSQKLVSVEAFALAVRSYSVPNLGICTPFEQLLTALRGNKKQRTGENVKPDEFMNLKKSHEVQAMSELISSIADYYGIKQVIDLGSGKGYLSSFLSLKYGLKVYGIDSSNTNTHGAEERNRKLKKHWKVYHTRSKLDVNGLALKMAKERKVQNEIKYKVDFDGMCNNSPANQEKMSASGFLPDFSDSLISNIRTQMENLHVYSHREENLCFENAFALIDLLPINAIEPASFQTPKRKMSEANKERRKLTSKSNESNIYSPLTSFITADSELHDIIKDLEDCLMVGLHTCGDLAPNTLRIFTSKSEIKGVCSVGCCYHLLSEEFEKPQKESTQEKWGFPMCQYLKEERWCCGRNARMSACLALERVAVGQGLPTESLFYRAVLQDIIKECYGITKCDRHVGKIYSKSSSFLDYVRKSLKKLGLDESKLPERVIMDYYEKYKPRMNELEAFNMLKVVLAPCIETLILLDRLCYLKEQEDIAWATLVKLFDPVKSPRCYAIIALKKQQ</sequence>
<dbReference type="Pfam" id="PF13679">
    <property type="entry name" value="Methyltransf_32"/>
    <property type="match status" value="1"/>
</dbReference>
<dbReference type="Gene3D" id="3.40.50.150">
    <property type="entry name" value="Vaccinia Virus protein VP39"/>
    <property type="match status" value="1"/>
</dbReference>
<dbReference type="InterPro" id="IPR052220">
    <property type="entry name" value="METTL25"/>
</dbReference>
<feature type="region of interest" description="Disordered" evidence="2">
    <location>
        <begin position="1"/>
        <end position="20"/>
    </location>
</feature>
<reference evidence="5" key="1">
    <citation type="submission" date="2025-08" db="UniProtKB">
        <authorList>
            <consortium name="RefSeq"/>
        </authorList>
    </citation>
    <scope>IDENTIFICATION</scope>
    <source>
        <tissue evidence="5">Blood</tissue>
    </source>
</reference>
<evidence type="ECO:0000313" key="4">
    <source>
        <dbReference type="Proteomes" id="UP000515165"/>
    </source>
</evidence>
<dbReference type="SUPFAM" id="SSF53335">
    <property type="entry name" value="S-adenosyl-L-methionine-dependent methyltransferases"/>
    <property type="match status" value="1"/>
</dbReference>
<evidence type="ECO:0000256" key="1">
    <source>
        <dbReference type="ARBA" id="ARBA00022990"/>
    </source>
</evidence>
<dbReference type="AlphaFoldDB" id="A0A6J2D094"/>
<dbReference type="InterPro" id="IPR029063">
    <property type="entry name" value="SAM-dependent_MTases_sf"/>
</dbReference>
<keyword evidence="4" id="KW-1185">Reference proteome</keyword>
<dbReference type="CTD" id="84190"/>
<dbReference type="OrthoDB" id="10258156at2759"/>
<dbReference type="Proteomes" id="UP000515165">
    <property type="component" value="Chromosome 9"/>
</dbReference>
<protein>
    <submittedName>
        <fullName evidence="5">Methyltransferase-like protein 25</fullName>
    </submittedName>
</protein>